<dbReference type="RefSeq" id="WP_126121261.1">
    <property type="nucleotide sequence ID" value="NZ_RXHJ01000013.1"/>
</dbReference>
<dbReference type="NCBIfam" id="TIGR02100">
    <property type="entry name" value="glgX_debranch"/>
    <property type="match status" value="1"/>
</dbReference>
<dbReference type="Proteomes" id="UP000274907">
    <property type="component" value="Unassembled WGS sequence"/>
</dbReference>
<reference evidence="6 7" key="1">
    <citation type="submission" date="2018-12" db="EMBL/GenBank/DDBJ databases">
        <title>YIM 101343 draft genome.</title>
        <authorList>
            <person name="Chen X."/>
        </authorList>
    </citation>
    <scope>NUCLEOTIDE SEQUENCE [LARGE SCALE GENOMIC DNA]</scope>
    <source>
        <strain evidence="6 7">YIM 101343</strain>
    </source>
</reference>
<evidence type="ECO:0000256" key="4">
    <source>
        <dbReference type="SAM" id="MobiDB-lite"/>
    </source>
</evidence>
<dbReference type="AlphaFoldDB" id="A0A430HX49"/>
<feature type="compositionally biased region" description="Low complexity" evidence="4">
    <location>
        <begin position="746"/>
        <end position="780"/>
    </location>
</feature>
<evidence type="ECO:0000256" key="3">
    <source>
        <dbReference type="ARBA" id="ARBA00023295"/>
    </source>
</evidence>
<evidence type="ECO:0000256" key="2">
    <source>
        <dbReference type="ARBA" id="ARBA00022801"/>
    </source>
</evidence>
<dbReference type="PANTHER" id="PTHR43002">
    <property type="entry name" value="GLYCOGEN DEBRANCHING ENZYME"/>
    <property type="match status" value="1"/>
</dbReference>
<gene>
    <name evidence="6" type="primary">glgX</name>
    <name evidence="6" type="ORF">EAH68_10355</name>
</gene>
<comment type="similarity">
    <text evidence="1">Belongs to the glycosyl hydrolase 13 family.</text>
</comment>
<sequence length="818" mass="92238">MTIESDHDYTVWPGDPYPLGSTYDGAGTNFALFSNVAEKVELCLIDREDNEVRINLEEVDANVWHCYLPGVQPGQRYGYRVHGPYDPDNGKRCDPNKLLVDPYARAFDGDFDGHPSLFSYDIFAEPPGSGRNTEDSLGHTMKSVVINPFFDWGSDRAPRIPYNETVIYETHVKGLTMTHPDVPASLRGTYAGLAHPAIISYLKDLGVTAIELMPVHQFLQDDRLRELGLRNYWGYNTFGFFAPHQDYAAAGKPGGAVSEFKGMVRAYHEAGMEVLLDVVYNHTAEGNHLGPTIMFRGIDNEAYYRLVDDDKYHYMDYTGTGNSLNVRDPHSLQLLMDSLRYWITEMHVDGFRFDLASTLARELHDVDRLATFFDLVQQDPVVSQTKLIAEPWDIGHDGYQVGNFPPLWTEWNGKYRDTVRDFWRGEPATLGEFASRLTGSSDLYANNGRRPTASINFITAHDGFTLNDLVSYNDKHNLDNGEDNRDGESHNRSWNHGVEGPTEDPAILSLRARQRRNFLTTLILSLGTPMLSHGDEMARTQFGNNNVYCQDNELAWMNWDQLEENSSLHQFTRRLLNIRRRHPVFRRRRFLAGGPLGADVRDRDIAWLVPSGKLMTQDDWDFAFGKALMVYLNGNAISEPDSRGQKITDDSFILMFNAHYEEIEFTLPPRAFGVRWQLLVDTTEDIGYPIEASIIEAKGTITVPARATMVLKQIEPPAYDEFEEADKVEVVDEAEREKDLGQAGDKVTAASKATAKAVEEQTAVEPAEEPAPGAAPAQAPKTLPEKTARKAPLKDQSSEADVEAKRRAALRDDYTDME</sequence>
<organism evidence="6 7">
    <name type="scientific">Corynebacterium hylobatis</name>
    <dbReference type="NCBI Taxonomy" id="1859290"/>
    <lineage>
        <taxon>Bacteria</taxon>
        <taxon>Bacillati</taxon>
        <taxon>Actinomycetota</taxon>
        <taxon>Actinomycetes</taxon>
        <taxon>Mycobacteriales</taxon>
        <taxon>Corynebacteriaceae</taxon>
        <taxon>Corynebacterium</taxon>
    </lineage>
</organism>
<keyword evidence="3" id="KW-0326">Glycosidase</keyword>
<feature type="domain" description="Glycosyl hydrolase family 13 catalytic" evidence="5">
    <location>
        <begin position="169"/>
        <end position="579"/>
    </location>
</feature>
<dbReference type="Gene3D" id="2.60.40.1180">
    <property type="entry name" value="Golgi alpha-mannosidase II"/>
    <property type="match status" value="1"/>
</dbReference>
<dbReference type="InterPro" id="IPR013783">
    <property type="entry name" value="Ig-like_fold"/>
</dbReference>
<dbReference type="SUPFAM" id="SSF51445">
    <property type="entry name" value="(Trans)glycosidases"/>
    <property type="match status" value="1"/>
</dbReference>
<dbReference type="InterPro" id="IPR044505">
    <property type="entry name" value="GlgX_Isoamylase_N_E_set"/>
</dbReference>
<dbReference type="SMART" id="SM00642">
    <property type="entry name" value="Aamy"/>
    <property type="match status" value="1"/>
</dbReference>
<dbReference type="GO" id="GO:0005980">
    <property type="term" value="P:glycogen catabolic process"/>
    <property type="evidence" value="ECO:0007669"/>
    <property type="project" value="InterPro"/>
</dbReference>
<dbReference type="CDD" id="cd02856">
    <property type="entry name" value="E_set_GDE_Isoamylase_N"/>
    <property type="match status" value="1"/>
</dbReference>
<feature type="compositionally biased region" description="Basic and acidic residues" evidence="4">
    <location>
        <begin position="477"/>
        <end position="491"/>
    </location>
</feature>
<proteinExistence type="inferred from homology"/>
<feature type="compositionally biased region" description="Basic and acidic residues" evidence="4">
    <location>
        <begin position="783"/>
        <end position="818"/>
    </location>
</feature>
<comment type="caution">
    <text evidence="6">The sequence shown here is derived from an EMBL/GenBank/DDBJ whole genome shotgun (WGS) entry which is preliminary data.</text>
</comment>
<dbReference type="CDD" id="cd11326">
    <property type="entry name" value="AmyAc_Glg_debranch"/>
    <property type="match status" value="1"/>
</dbReference>
<dbReference type="Gene3D" id="3.20.20.80">
    <property type="entry name" value="Glycosidases"/>
    <property type="match status" value="1"/>
</dbReference>
<dbReference type="SUPFAM" id="SSF51011">
    <property type="entry name" value="Glycosyl hydrolase domain"/>
    <property type="match status" value="1"/>
</dbReference>
<evidence type="ECO:0000256" key="1">
    <source>
        <dbReference type="ARBA" id="ARBA00008061"/>
    </source>
</evidence>
<evidence type="ECO:0000313" key="7">
    <source>
        <dbReference type="Proteomes" id="UP000274907"/>
    </source>
</evidence>
<dbReference type="SUPFAM" id="SSF81296">
    <property type="entry name" value="E set domains"/>
    <property type="match status" value="1"/>
</dbReference>
<evidence type="ECO:0000259" key="5">
    <source>
        <dbReference type="SMART" id="SM00642"/>
    </source>
</evidence>
<protein>
    <submittedName>
        <fullName evidence="6">Glycogen debranching enzyme GlgX</fullName>
    </submittedName>
</protein>
<dbReference type="OrthoDB" id="3236218at2"/>
<feature type="region of interest" description="Disordered" evidence="4">
    <location>
        <begin position="734"/>
        <end position="818"/>
    </location>
</feature>
<keyword evidence="7" id="KW-1185">Reference proteome</keyword>
<dbReference type="Gene3D" id="2.60.40.10">
    <property type="entry name" value="Immunoglobulins"/>
    <property type="match status" value="1"/>
</dbReference>
<dbReference type="InterPro" id="IPR011837">
    <property type="entry name" value="Glycogen_debranch_GlgX"/>
</dbReference>
<keyword evidence="2" id="KW-0378">Hydrolase</keyword>
<accession>A0A430HX49</accession>
<evidence type="ECO:0000313" key="6">
    <source>
        <dbReference type="EMBL" id="RSZ62108.1"/>
    </source>
</evidence>
<dbReference type="Pfam" id="PF00128">
    <property type="entry name" value="Alpha-amylase"/>
    <property type="match status" value="1"/>
</dbReference>
<dbReference type="InterPro" id="IPR014756">
    <property type="entry name" value="Ig_E-set"/>
</dbReference>
<dbReference type="EMBL" id="RXHJ01000013">
    <property type="protein sequence ID" value="RSZ62108.1"/>
    <property type="molecule type" value="Genomic_DNA"/>
</dbReference>
<dbReference type="GO" id="GO:0004135">
    <property type="term" value="F:amylo-alpha-1,6-glucosidase activity"/>
    <property type="evidence" value="ECO:0007669"/>
    <property type="project" value="InterPro"/>
</dbReference>
<dbReference type="InterPro" id="IPR004193">
    <property type="entry name" value="Glyco_hydro_13_N"/>
</dbReference>
<feature type="region of interest" description="Disordered" evidence="4">
    <location>
        <begin position="477"/>
        <end position="500"/>
    </location>
</feature>
<name>A0A430HX49_9CORY</name>
<dbReference type="InterPro" id="IPR013780">
    <property type="entry name" value="Glyco_hydro_b"/>
</dbReference>
<dbReference type="InterPro" id="IPR017853">
    <property type="entry name" value="GH"/>
</dbReference>
<dbReference type="InterPro" id="IPR006047">
    <property type="entry name" value="GH13_cat_dom"/>
</dbReference>
<dbReference type="Pfam" id="PF02922">
    <property type="entry name" value="CBM_48"/>
    <property type="match status" value="1"/>
</dbReference>